<reference evidence="1 2" key="1">
    <citation type="submission" date="2019-03" db="EMBL/GenBank/DDBJ databases">
        <title>Draft genome sequences of novel Actinobacteria.</title>
        <authorList>
            <person name="Sahin N."/>
            <person name="Ay H."/>
            <person name="Saygin H."/>
        </authorList>
    </citation>
    <scope>NUCLEOTIDE SEQUENCE [LARGE SCALE GENOMIC DNA]</scope>
    <source>
        <strain evidence="1 2">DSM 45941</strain>
    </source>
</reference>
<comment type="caution">
    <text evidence="1">The sequence shown here is derived from an EMBL/GenBank/DDBJ whole genome shotgun (WGS) entry which is preliminary data.</text>
</comment>
<keyword evidence="2" id="KW-1185">Reference proteome</keyword>
<organism evidence="1 2">
    <name type="scientific">Actinomadura darangshiensis</name>
    <dbReference type="NCBI Taxonomy" id="705336"/>
    <lineage>
        <taxon>Bacteria</taxon>
        <taxon>Bacillati</taxon>
        <taxon>Actinomycetota</taxon>
        <taxon>Actinomycetes</taxon>
        <taxon>Streptosporangiales</taxon>
        <taxon>Thermomonosporaceae</taxon>
        <taxon>Actinomadura</taxon>
    </lineage>
</organism>
<evidence type="ECO:0000313" key="1">
    <source>
        <dbReference type="EMBL" id="TDD89499.1"/>
    </source>
</evidence>
<dbReference type="Proteomes" id="UP000295578">
    <property type="component" value="Unassembled WGS sequence"/>
</dbReference>
<sequence>MALTLGAVDALSVPAVAALPSWITSSDQLARPPACTLSMRLSQIAGPPRGGPAMGFTAAAATLTISGLLFAFPAAPADDADAVLEEQSIRGTAHNDLLDGRRYNRRHRLISPLAVAGAVSGFGVTGTPIVEPGAPLQRSSAAVHSPVLARPSPWHPAQYGRPNCPSAIRNDDPNVRHKNLKAGLL</sequence>
<accession>A0A4R5BTX0</accession>
<name>A0A4R5BTX0_9ACTN</name>
<protein>
    <submittedName>
        <fullName evidence="1">Uncharacterized protein</fullName>
    </submittedName>
</protein>
<dbReference type="EMBL" id="SMKY01000012">
    <property type="protein sequence ID" value="TDD89499.1"/>
    <property type="molecule type" value="Genomic_DNA"/>
</dbReference>
<proteinExistence type="predicted"/>
<dbReference type="RefSeq" id="WP_132194150.1">
    <property type="nucleotide sequence ID" value="NZ_SMKY01000012.1"/>
</dbReference>
<gene>
    <name evidence="1" type="ORF">E1293_04630</name>
</gene>
<dbReference type="OrthoDB" id="3613552at2"/>
<dbReference type="AlphaFoldDB" id="A0A4R5BTX0"/>
<evidence type="ECO:0000313" key="2">
    <source>
        <dbReference type="Proteomes" id="UP000295578"/>
    </source>
</evidence>